<dbReference type="Gene3D" id="3.30.360.10">
    <property type="entry name" value="Dihydrodipicolinate Reductase, domain 2"/>
    <property type="match status" value="1"/>
</dbReference>
<accession>A0A3D9LD46</accession>
<name>A0A3D9LD46_9MICC</name>
<feature type="domain" description="Meso-diaminopimelate D-dehydrogenase C-terminal" evidence="14">
    <location>
        <begin position="122"/>
        <end position="273"/>
    </location>
</feature>
<dbReference type="InterPro" id="IPR036291">
    <property type="entry name" value="NAD(P)-bd_dom_sf"/>
</dbReference>
<evidence type="ECO:0000259" key="14">
    <source>
        <dbReference type="Pfam" id="PF16654"/>
    </source>
</evidence>
<comment type="similarity">
    <text evidence="2 12">Belongs to the diaminopimelate dehydrogenase family.</text>
</comment>
<comment type="function">
    <text evidence="12">Catalyzes the reversible NADPH-dependent reductive amination of L-2-amino-6-oxopimelate, the acyclic form of L-tetrahydrodipicolinate, to generate the meso compound, D,L-2,6-diaminopimelate.</text>
</comment>
<dbReference type="AlphaFoldDB" id="A0A3D9LD46"/>
<keyword evidence="13" id="KW-0547">Nucleotide-binding</keyword>
<feature type="binding site" evidence="13">
    <location>
        <position position="274"/>
    </location>
    <ligand>
        <name>substrate</name>
    </ligand>
</feature>
<evidence type="ECO:0000256" key="6">
    <source>
        <dbReference type="ARBA" id="ARBA00022605"/>
    </source>
</evidence>
<feature type="binding site" evidence="13">
    <location>
        <position position="199"/>
    </location>
    <ligand>
        <name>substrate</name>
    </ligand>
</feature>
<keyword evidence="9 12" id="KW-0560">Oxidoreductase</keyword>
<feature type="binding site" evidence="13">
    <location>
        <begin position="92"/>
        <end position="94"/>
    </location>
    <ligand>
        <name>NADP(+)</name>
        <dbReference type="ChEBI" id="CHEBI:58349"/>
    </ligand>
</feature>
<feature type="binding site" evidence="13">
    <location>
        <position position="173"/>
    </location>
    <ligand>
        <name>substrate</name>
    </ligand>
</feature>
<evidence type="ECO:0000256" key="1">
    <source>
        <dbReference type="ARBA" id="ARBA00004896"/>
    </source>
</evidence>
<feature type="binding site" evidence="13">
    <location>
        <begin position="15"/>
        <end position="18"/>
    </location>
    <ligand>
        <name>NADP(+)</name>
        <dbReference type="ChEBI" id="CHEBI:58349"/>
    </ligand>
</feature>
<proteinExistence type="inferred from homology"/>
<dbReference type="GO" id="GO:0019877">
    <property type="term" value="P:diaminopimelate biosynthetic process"/>
    <property type="evidence" value="ECO:0007669"/>
    <property type="project" value="UniProtKB-UniRule"/>
</dbReference>
<dbReference type="InterPro" id="IPR032094">
    <property type="entry name" value="Meso-DAP_DH_C"/>
</dbReference>
<keyword evidence="6 12" id="KW-0028">Amino-acid biosynthesis</keyword>
<keyword evidence="10 12" id="KW-0457">Lysine biosynthesis</keyword>
<gene>
    <name evidence="15" type="ORF">C8E99_1397</name>
</gene>
<evidence type="ECO:0000256" key="10">
    <source>
        <dbReference type="ARBA" id="ARBA00023154"/>
    </source>
</evidence>
<keyword evidence="7 12" id="KW-0521">NADP</keyword>
<evidence type="ECO:0000256" key="3">
    <source>
        <dbReference type="ARBA" id="ARBA00011738"/>
    </source>
</evidence>
<comment type="catalytic activity">
    <reaction evidence="11 12">
        <text>meso-2,6-diaminopimelate + NADP(+) + H2O = (S)-2-amino-6-oxoheptanedioate + NH4(+) + NADPH + H(+)</text>
        <dbReference type="Rhea" id="RHEA:13561"/>
        <dbReference type="ChEBI" id="CHEBI:15377"/>
        <dbReference type="ChEBI" id="CHEBI:15378"/>
        <dbReference type="ChEBI" id="CHEBI:28938"/>
        <dbReference type="ChEBI" id="CHEBI:57783"/>
        <dbReference type="ChEBI" id="CHEBI:57791"/>
        <dbReference type="ChEBI" id="CHEBI:58349"/>
        <dbReference type="ChEBI" id="CHEBI:58556"/>
        <dbReference type="EC" id="1.4.1.16"/>
    </reaction>
</comment>
<feature type="binding site" evidence="13">
    <location>
        <begin position="121"/>
        <end position="125"/>
    </location>
    <ligand>
        <name>NADP(+)</name>
        <dbReference type="ChEBI" id="CHEBI:58349"/>
    </ligand>
</feature>
<protein>
    <recommendedName>
        <fullName evidence="5 12">Meso-diaminopimelate D-dehydrogenase</fullName>
        <shortName evidence="12">DAPDH</shortName>
        <shortName evidence="12">Meso-DAP dehydrogenase</shortName>
        <ecNumber evidence="4 12">1.4.1.16</ecNumber>
    </recommendedName>
</protein>
<dbReference type="EC" id="1.4.1.16" evidence="4 12"/>
<dbReference type="GO" id="GO:0009089">
    <property type="term" value="P:lysine biosynthetic process via diaminopimelate"/>
    <property type="evidence" value="ECO:0007669"/>
    <property type="project" value="UniProtKB-UniRule"/>
</dbReference>
<dbReference type="Pfam" id="PF16654">
    <property type="entry name" value="DAPDH_C"/>
    <property type="match status" value="1"/>
</dbReference>
<evidence type="ECO:0000256" key="7">
    <source>
        <dbReference type="ARBA" id="ARBA00022857"/>
    </source>
</evidence>
<dbReference type="SUPFAM" id="SSF55347">
    <property type="entry name" value="Glyceraldehyde-3-phosphate dehydrogenase-like, C-terminal domain"/>
    <property type="match status" value="1"/>
</dbReference>
<evidence type="ECO:0000256" key="2">
    <source>
        <dbReference type="ARBA" id="ARBA00007442"/>
    </source>
</evidence>
<dbReference type="GO" id="GO:0000166">
    <property type="term" value="F:nucleotide binding"/>
    <property type="evidence" value="ECO:0007669"/>
    <property type="project" value="UniProtKB-KW"/>
</dbReference>
<feature type="binding site" evidence="13">
    <location>
        <position position="248"/>
    </location>
    <ligand>
        <name>substrate</name>
    </ligand>
</feature>
<sequence length="324" mass="34781">MSSSPLTLRTAIVGYGNLGKSVEKLIRAQPDMDLVGIFSRRSELDTDTPVFPAASAADHAQDIDVLFLCLGSATDIPEQAAGYARHFTTVDTYDNHQLIPEHYATMDAAAREGGHVAMISTGWDPGLFSLNRTLASALFPDAQQNTFWGKGLSQGHSDAVRRVPGVRRGVQYTIPNEDAIVEAKAGRGAEISATSAHVRECYVVADEADHADIREAITTMPDYFAPYDTTVHFISDEVFERDHQGMPHGGHVVTSGDLGGSCSSVEFALKLGSNPDFTAASQVAYGRAAARLKAEGKTGAFTVLEVAPYLLSPVALDELIRRDV</sequence>
<dbReference type="GO" id="GO:0047850">
    <property type="term" value="F:diaminopimelate dehydrogenase activity"/>
    <property type="evidence" value="ECO:0007669"/>
    <property type="project" value="UniProtKB-UniRule"/>
</dbReference>
<dbReference type="InterPro" id="IPR010190">
    <property type="entry name" value="Diaminopimelate_DH_Ddh"/>
</dbReference>
<dbReference type="UniPathway" id="UPA00034">
    <property type="reaction ID" value="UER00026"/>
</dbReference>
<dbReference type="CDD" id="cd02270">
    <property type="entry name" value="meso-DAPDH_N"/>
    <property type="match status" value="1"/>
</dbReference>
<feature type="binding site" evidence="13">
    <location>
        <position position="148"/>
    </location>
    <ligand>
        <name>substrate</name>
    </ligand>
</feature>
<evidence type="ECO:0000256" key="5">
    <source>
        <dbReference type="ARBA" id="ARBA00021654"/>
    </source>
</evidence>
<comment type="caution">
    <text evidence="15">The sequence shown here is derived from an EMBL/GenBank/DDBJ whole genome shotgun (WGS) entry which is preliminary data.</text>
</comment>
<evidence type="ECO:0000313" key="16">
    <source>
        <dbReference type="Proteomes" id="UP000256727"/>
    </source>
</evidence>
<evidence type="ECO:0000256" key="8">
    <source>
        <dbReference type="ARBA" id="ARBA00022915"/>
    </source>
</evidence>
<organism evidence="15 16">
    <name type="scientific">Citricoccus muralis</name>
    <dbReference type="NCBI Taxonomy" id="169134"/>
    <lineage>
        <taxon>Bacteria</taxon>
        <taxon>Bacillati</taxon>
        <taxon>Actinomycetota</taxon>
        <taxon>Actinomycetes</taxon>
        <taxon>Micrococcales</taxon>
        <taxon>Micrococcaceae</taxon>
        <taxon>Citricoccus</taxon>
    </lineage>
</organism>
<reference evidence="15 16" key="1">
    <citation type="submission" date="2018-07" db="EMBL/GenBank/DDBJ databases">
        <title>Sequencing the genomes of 1000 actinobacteria strains.</title>
        <authorList>
            <person name="Klenk H.-P."/>
        </authorList>
    </citation>
    <scope>NUCLEOTIDE SEQUENCE [LARGE SCALE GENOMIC DNA]</scope>
    <source>
        <strain evidence="15 16">DSM 14442</strain>
    </source>
</reference>
<dbReference type="RefSeq" id="WP_170144545.1">
    <property type="nucleotide sequence ID" value="NZ_QREH01000001.1"/>
</dbReference>
<evidence type="ECO:0000256" key="9">
    <source>
        <dbReference type="ARBA" id="ARBA00023002"/>
    </source>
</evidence>
<feature type="binding site" evidence="13">
    <location>
        <begin position="39"/>
        <end position="41"/>
    </location>
    <ligand>
        <name>NADP(+)</name>
        <dbReference type="ChEBI" id="CHEBI:58349"/>
    </ligand>
</feature>
<evidence type="ECO:0000256" key="11">
    <source>
        <dbReference type="ARBA" id="ARBA00052023"/>
    </source>
</evidence>
<comment type="subunit">
    <text evidence="3 12">Homodimer.</text>
</comment>
<dbReference type="NCBIfam" id="TIGR01921">
    <property type="entry name" value="DAP-DH"/>
    <property type="match status" value="1"/>
</dbReference>
<dbReference type="Proteomes" id="UP000256727">
    <property type="component" value="Unassembled WGS sequence"/>
</dbReference>
<evidence type="ECO:0000256" key="13">
    <source>
        <dbReference type="PIRSR" id="PIRSR025648-1"/>
    </source>
</evidence>
<evidence type="ECO:0000256" key="12">
    <source>
        <dbReference type="PIRNR" id="PIRNR025648"/>
    </source>
</evidence>
<evidence type="ECO:0000256" key="4">
    <source>
        <dbReference type="ARBA" id="ARBA00012080"/>
    </source>
</evidence>
<comment type="pathway">
    <text evidence="1 12">Amino-acid biosynthesis; L-lysine biosynthesis via DAP pathway; DL-2,6-diaminopimelate from (S)-tetrahydrodipicolinate: step 1/1.</text>
</comment>
<dbReference type="SUPFAM" id="SSF51735">
    <property type="entry name" value="NAD(P)-binding Rossmann-fold domains"/>
    <property type="match status" value="1"/>
</dbReference>
<keyword evidence="8 12" id="KW-0220">Diaminopimelate biosynthesis</keyword>
<dbReference type="PIRSF" id="PIRSF025648">
    <property type="entry name" value="DDH"/>
    <property type="match status" value="1"/>
</dbReference>
<feature type="binding site" evidence="13">
    <location>
        <begin position="69"/>
        <end position="72"/>
    </location>
    <ligand>
        <name>NADP(+)</name>
        <dbReference type="ChEBI" id="CHEBI:58349"/>
    </ligand>
</feature>
<dbReference type="EMBL" id="QREH01000001">
    <property type="protein sequence ID" value="REE03584.1"/>
    <property type="molecule type" value="Genomic_DNA"/>
</dbReference>
<keyword evidence="16" id="KW-1185">Reference proteome</keyword>
<evidence type="ECO:0000313" key="15">
    <source>
        <dbReference type="EMBL" id="REE03584.1"/>
    </source>
</evidence>
<dbReference type="Gene3D" id="3.40.50.720">
    <property type="entry name" value="NAD(P)-binding Rossmann-like Domain"/>
    <property type="match status" value="1"/>
</dbReference>